<dbReference type="InterPro" id="IPR052358">
    <property type="entry name" value="Aro_Compnd_Degr_Hydrolases"/>
</dbReference>
<dbReference type="GO" id="GO:0016787">
    <property type="term" value="F:hydrolase activity"/>
    <property type="evidence" value="ECO:0007669"/>
    <property type="project" value="UniProtKB-KW"/>
</dbReference>
<evidence type="ECO:0000313" key="2">
    <source>
        <dbReference type="EMBL" id="RUO64185.1"/>
    </source>
</evidence>
<accession>A0A432YR87</accession>
<evidence type="ECO:0000259" key="1">
    <source>
        <dbReference type="Pfam" id="PF04909"/>
    </source>
</evidence>
<name>A0A432YR87_9GAMM</name>
<dbReference type="SUPFAM" id="SSF51556">
    <property type="entry name" value="Metallo-dependent hydrolases"/>
    <property type="match status" value="1"/>
</dbReference>
<dbReference type="PANTHER" id="PTHR35563">
    <property type="entry name" value="BARREL METAL-DEPENDENT HYDROLASE, PUTATIVE (AFU_ORTHOLOGUE AFUA_1G16240)-RELATED"/>
    <property type="match status" value="1"/>
</dbReference>
<reference evidence="2 3" key="1">
    <citation type="journal article" date="2011" name="Front. Microbiol.">
        <title>Genomic signatures of strain selection and enhancement in Bacillus atrophaeus var. globigii, a historical biowarfare simulant.</title>
        <authorList>
            <person name="Gibbons H.S."/>
            <person name="Broomall S.M."/>
            <person name="McNew L.A."/>
            <person name="Daligault H."/>
            <person name="Chapman C."/>
            <person name="Bruce D."/>
            <person name="Karavis M."/>
            <person name="Krepps M."/>
            <person name="McGregor P.A."/>
            <person name="Hong C."/>
            <person name="Park K.H."/>
            <person name="Akmal A."/>
            <person name="Feldman A."/>
            <person name="Lin J.S."/>
            <person name="Chang W.E."/>
            <person name="Higgs B.W."/>
            <person name="Demirev P."/>
            <person name="Lindquist J."/>
            <person name="Liem A."/>
            <person name="Fochler E."/>
            <person name="Read T.D."/>
            <person name="Tapia R."/>
            <person name="Johnson S."/>
            <person name="Bishop-Lilly K.A."/>
            <person name="Detter C."/>
            <person name="Han C."/>
            <person name="Sozhamannan S."/>
            <person name="Rosenzweig C.N."/>
            <person name="Skowronski E.W."/>
        </authorList>
    </citation>
    <scope>NUCLEOTIDE SEQUENCE [LARGE SCALE GENOMIC DNA]</scope>
    <source>
        <strain evidence="2 3">TPS4-2</strain>
    </source>
</reference>
<dbReference type="Pfam" id="PF04909">
    <property type="entry name" value="Amidohydro_2"/>
    <property type="match status" value="1"/>
</dbReference>
<dbReference type="AlphaFoldDB" id="A0A432YR87"/>
<sequence>MGNNRDNWPKRIIDSHLHIYDDEFPLIENQGHIPEPFYIDDYRNLTRGLPIEGGVIVSGSFQGFEQRYLKAALENLGDNFVGVTQLPGSVSDEKIQQLNEHRIRGVRVNLKRGVHRDIEGIVEFGKRIWDLAGWHLEIYVDSRELDDMVPTLLKLPKLSVDHLGMAKSGLSQVRRLAEGGVKIKASGFGRTEVNVADAVKALYKTNPDALMFGTDLPGTRSNRSFEPSDITTIVNALESADGGADAVDKVFYQNARDFYQLP</sequence>
<dbReference type="EMBL" id="PIQA01000006">
    <property type="protein sequence ID" value="RUO64185.1"/>
    <property type="molecule type" value="Genomic_DNA"/>
</dbReference>
<dbReference type="Proteomes" id="UP000288361">
    <property type="component" value="Unassembled WGS sequence"/>
</dbReference>
<protein>
    <submittedName>
        <fullName evidence="2">2-pyrone-4,6-dicarboxylate hydrolase</fullName>
    </submittedName>
</protein>
<proteinExistence type="predicted"/>
<evidence type="ECO:0000313" key="3">
    <source>
        <dbReference type="Proteomes" id="UP000288361"/>
    </source>
</evidence>
<gene>
    <name evidence="2" type="ORF">CWI73_08455</name>
</gene>
<dbReference type="RefSeq" id="WP_058577032.1">
    <property type="nucleotide sequence ID" value="NZ_JBHUMT010000015.1"/>
</dbReference>
<dbReference type="InterPro" id="IPR032466">
    <property type="entry name" value="Metal_Hydrolase"/>
</dbReference>
<keyword evidence="2" id="KW-0378">Hydrolase</keyword>
<dbReference type="Gene3D" id="3.20.20.140">
    <property type="entry name" value="Metal-dependent hydrolases"/>
    <property type="match status" value="1"/>
</dbReference>
<dbReference type="PANTHER" id="PTHR35563:SF2">
    <property type="entry name" value="BARREL METAL-DEPENDENT HYDROLASE, PUTATIVE (AFU_ORTHOLOGUE AFUA_1G16240)-RELATED"/>
    <property type="match status" value="1"/>
</dbReference>
<feature type="domain" description="Amidohydrolase-related" evidence="1">
    <location>
        <begin position="13"/>
        <end position="261"/>
    </location>
</feature>
<dbReference type="InterPro" id="IPR006680">
    <property type="entry name" value="Amidohydro-rel"/>
</dbReference>
<organism evidence="2 3">
    <name type="scientific">Idiomarina piscisalsi</name>
    <dbReference type="NCBI Taxonomy" id="1096243"/>
    <lineage>
        <taxon>Bacteria</taxon>
        <taxon>Pseudomonadati</taxon>
        <taxon>Pseudomonadota</taxon>
        <taxon>Gammaproteobacteria</taxon>
        <taxon>Alteromonadales</taxon>
        <taxon>Idiomarinaceae</taxon>
        <taxon>Idiomarina</taxon>
    </lineage>
</organism>
<comment type="caution">
    <text evidence="2">The sequence shown here is derived from an EMBL/GenBank/DDBJ whole genome shotgun (WGS) entry which is preliminary data.</text>
</comment>